<dbReference type="GeneID" id="61297655"/>
<dbReference type="RefSeq" id="WP_045110321.1">
    <property type="nucleotide sequence ID" value="NZ_CAWQZC010000059.1"/>
</dbReference>
<evidence type="ECO:0000313" key="4">
    <source>
        <dbReference type="Proteomes" id="UP000182660"/>
    </source>
</evidence>
<keyword evidence="4" id="KW-1185">Reference proteome</keyword>
<dbReference type="Proteomes" id="UP000182660">
    <property type="component" value="Unassembled WGS sequence"/>
</dbReference>
<dbReference type="PANTHER" id="PTHR35273">
    <property type="entry name" value="ALPHA-1,4 POLYGALACTOSAMINIDASE, PUTATIVE (AFU_ORTHOLOGUE AFUA_3G07890)-RELATED"/>
    <property type="match status" value="1"/>
</dbReference>
<name>A0A090IIW1_9GAMM</name>
<dbReference type="Proteomes" id="UP000183794">
    <property type="component" value="Unassembled WGS sequence"/>
</dbReference>
<dbReference type="AlphaFoldDB" id="A0A090IIW1"/>
<reference evidence="3 5" key="1">
    <citation type="submission" date="2016-11" db="EMBL/GenBank/DDBJ databases">
        <authorList>
            <person name="Jaros S."/>
            <person name="Januszkiewicz K."/>
            <person name="Wedrychowicz H."/>
        </authorList>
    </citation>
    <scope>NUCLEOTIDE SEQUENCE [LARGE SCALE GENOMIC DNA]</scope>
    <source>
        <strain evidence="3">NVI 5450</strain>
    </source>
</reference>
<dbReference type="PROSITE" id="PS51257">
    <property type="entry name" value="PROKAR_LIPOPROTEIN"/>
    <property type="match status" value="1"/>
</dbReference>
<proteinExistence type="predicted"/>
<dbReference type="EMBL" id="FPLD01000113">
    <property type="protein sequence ID" value="SGZ14268.1"/>
    <property type="molecule type" value="Genomic_DNA"/>
</dbReference>
<evidence type="ECO:0000259" key="1">
    <source>
        <dbReference type="Pfam" id="PF03537"/>
    </source>
</evidence>
<dbReference type="InterPro" id="IPR004352">
    <property type="entry name" value="GH114_TIM-barrel"/>
</dbReference>
<gene>
    <name evidence="2" type="ORF">MT2528_3853</name>
    <name evidence="3" type="ORF">NVI5450_4033</name>
</gene>
<evidence type="ECO:0000313" key="2">
    <source>
        <dbReference type="EMBL" id="SGY99472.1"/>
    </source>
</evidence>
<dbReference type="SUPFAM" id="SSF51445">
    <property type="entry name" value="(Trans)glycosidases"/>
    <property type="match status" value="1"/>
</dbReference>
<evidence type="ECO:0000313" key="5">
    <source>
        <dbReference type="Proteomes" id="UP000183794"/>
    </source>
</evidence>
<reference evidence="2 4" key="2">
    <citation type="submission" date="2016-11" db="EMBL/GenBank/DDBJ databases">
        <authorList>
            <person name="Klemetsen T."/>
        </authorList>
    </citation>
    <scope>NUCLEOTIDE SEQUENCE [LARGE SCALE GENOMIC DNA]</scope>
    <source>
        <strain evidence="2">MT 2528</strain>
    </source>
</reference>
<dbReference type="OrthoDB" id="505502at2"/>
<sequence length="285" mass="32761">MKMKLLPIFITTLLLGCDGGSSSTVQEPSDKIINTLLPVNVAPFNEGDWYRPQPYVTWQWQLLGEINNKYNAEIYDIDLFDSSKNLILDLQSSGKKVICYFSAGSYENWRIDANKFSTNDYRNTLDGWEGEMWLDVRSNNVHKIMKNRLELAYEKGCDGVELDNMDGYVNNSGFNISADEQLAYNRFLANEAHKNGLSVALKNDVDQIVQLVDYYDFAVNEQCFEYDECELMLPFIENNKAVLNAEYKKEYVTDKIKICSTSIDLKFSTLILPLNLDDKFRISCL</sequence>
<dbReference type="InterPro" id="IPR017853">
    <property type="entry name" value="GH"/>
</dbReference>
<protein>
    <submittedName>
        <fullName evidence="3">Uncharacterized conserved protein</fullName>
    </submittedName>
</protein>
<dbReference type="InterPro" id="IPR013785">
    <property type="entry name" value="Aldolase_TIM"/>
</dbReference>
<evidence type="ECO:0000313" key="3">
    <source>
        <dbReference type="EMBL" id="SGZ14268.1"/>
    </source>
</evidence>
<feature type="domain" description="Glycoside-hydrolase family GH114 TIM-barrel" evidence="1">
    <location>
        <begin position="57"/>
        <end position="279"/>
    </location>
</feature>
<dbReference type="EMBL" id="FPLJ01000084">
    <property type="protein sequence ID" value="SGY99472.1"/>
    <property type="molecule type" value="Genomic_DNA"/>
</dbReference>
<dbReference type="PATRIC" id="fig|80854.5.peg.2236"/>
<organism evidence="3 5">
    <name type="scientific">Moritella viscosa</name>
    <dbReference type="NCBI Taxonomy" id="80854"/>
    <lineage>
        <taxon>Bacteria</taxon>
        <taxon>Pseudomonadati</taxon>
        <taxon>Pseudomonadota</taxon>
        <taxon>Gammaproteobacteria</taxon>
        <taxon>Alteromonadales</taxon>
        <taxon>Moritellaceae</taxon>
        <taxon>Moritella</taxon>
    </lineage>
</organism>
<dbReference type="KEGG" id="mvs:MVIS_2096"/>
<accession>A0A090IIW1</accession>
<dbReference type="PANTHER" id="PTHR35273:SF2">
    <property type="entry name" value="ALPHA-GALACTOSIDASE"/>
    <property type="match status" value="1"/>
</dbReference>
<dbReference type="Pfam" id="PF03537">
    <property type="entry name" value="Glyco_hydro_114"/>
    <property type="match status" value="1"/>
</dbReference>
<dbReference type="HOGENOM" id="CLU_051214_3_1_6"/>
<dbReference type="STRING" id="80854.MVIS_2096"/>
<dbReference type="Gene3D" id="3.20.20.70">
    <property type="entry name" value="Aldolase class I"/>
    <property type="match status" value="1"/>
</dbReference>